<evidence type="ECO:0000313" key="16">
    <source>
        <dbReference type="Ensembl" id="ENSCMUP00000003295.2"/>
    </source>
</evidence>
<reference evidence="16" key="2">
    <citation type="submission" date="2025-08" db="UniProtKB">
        <authorList>
            <consortium name="Ensembl"/>
        </authorList>
    </citation>
    <scope>IDENTIFICATION</scope>
</reference>
<feature type="compositionally biased region" description="Polar residues" evidence="14">
    <location>
        <begin position="194"/>
        <end position="211"/>
    </location>
</feature>
<comment type="function">
    <text evidence="12">Probable phosphatase.</text>
</comment>
<protein>
    <recommendedName>
        <fullName evidence="3">Protein GOLM2</fullName>
    </recommendedName>
    <alternativeName>
        <fullName evidence="11">Golgi membrane protein 2</fullName>
    </alternativeName>
</protein>
<reference evidence="16" key="3">
    <citation type="submission" date="2025-09" db="UniProtKB">
        <authorList>
            <consortium name="Ensembl"/>
        </authorList>
    </citation>
    <scope>IDENTIFICATION</scope>
</reference>
<dbReference type="SUPFAM" id="SSF56784">
    <property type="entry name" value="HAD-like"/>
    <property type="match status" value="1"/>
</dbReference>
<evidence type="ECO:0000256" key="14">
    <source>
        <dbReference type="SAM" id="MobiDB-lite"/>
    </source>
</evidence>
<dbReference type="PRINTS" id="PR02084">
    <property type="entry name" value="GOLM1CASC4"/>
</dbReference>
<organism evidence="16 17">
    <name type="scientific">Corvus moneduloides</name>
    <name type="common">New Caledonian crow</name>
    <dbReference type="NCBI Taxonomy" id="1196302"/>
    <lineage>
        <taxon>Eukaryota</taxon>
        <taxon>Metazoa</taxon>
        <taxon>Chordata</taxon>
        <taxon>Craniata</taxon>
        <taxon>Vertebrata</taxon>
        <taxon>Euteleostomi</taxon>
        <taxon>Archelosauria</taxon>
        <taxon>Archosauria</taxon>
        <taxon>Dinosauria</taxon>
        <taxon>Saurischia</taxon>
        <taxon>Theropoda</taxon>
        <taxon>Coelurosauria</taxon>
        <taxon>Aves</taxon>
        <taxon>Neognathae</taxon>
        <taxon>Neoaves</taxon>
        <taxon>Telluraves</taxon>
        <taxon>Australaves</taxon>
        <taxon>Passeriformes</taxon>
        <taxon>Corvoidea</taxon>
        <taxon>Corvidae</taxon>
        <taxon>Corvus</taxon>
    </lineage>
</organism>
<dbReference type="FunFam" id="3.40.50.1000:FF:000015">
    <property type="entry name" value="CTD small phosphatase-like protein 2"/>
    <property type="match status" value="1"/>
</dbReference>
<dbReference type="CDD" id="cd07521">
    <property type="entry name" value="HAD_FCP1-like"/>
    <property type="match status" value="1"/>
</dbReference>
<evidence type="ECO:0000256" key="9">
    <source>
        <dbReference type="ARBA" id="ARBA00023054"/>
    </source>
</evidence>
<feature type="compositionally biased region" description="Polar residues" evidence="14">
    <location>
        <begin position="374"/>
        <end position="383"/>
    </location>
</feature>
<evidence type="ECO:0000313" key="17">
    <source>
        <dbReference type="Proteomes" id="UP000694553"/>
    </source>
</evidence>
<keyword evidence="8" id="KW-1133">Transmembrane helix</keyword>
<reference evidence="17" key="1">
    <citation type="submission" date="2019-10" db="EMBL/GenBank/DDBJ databases">
        <title>Corvus moneduloides (New Caledonian crow) genome, bCorMon1, primary haplotype.</title>
        <authorList>
            <person name="Rutz C."/>
            <person name="Fungtammasan C."/>
            <person name="Mountcastle J."/>
            <person name="Formenti G."/>
            <person name="Chow W."/>
            <person name="Howe K."/>
            <person name="Steele M.P."/>
            <person name="Fernandes J."/>
            <person name="Gilbert M.T.P."/>
            <person name="Fedrigo O."/>
            <person name="Jarvis E.D."/>
            <person name="Gemmell N."/>
        </authorList>
    </citation>
    <scope>NUCLEOTIDE SEQUENCE [LARGE SCALE GENOMIC DNA]</scope>
</reference>
<feature type="compositionally biased region" description="Basic and acidic residues" evidence="14">
    <location>
        <begin position="426"/>
        <end position="445"/>
    </location>
</feature>
<evidence type="ECO:0000256" key="5">
    <source>
        <dbReference type="ARBA" id="ARBA00022801"/>
    </source>
</evidence>
<dbReference type="NCBIfam" id="TIGR02251">
    <property type="entry name" value="HIF-SF_euk"/>
    <property type="match status" value="1"/>
</dbReference>
<feature type="compositionally biased region" description="Polar residues" evidence="14">
    <location>
        <begin position="447"/>
        <end position="463"/>
    </location>
</feature>
<sequence>MVGFGANRRGGRLPSLVLVALLAVIAVLAFHCWNAASRQALLREELAELQSQAQRTEVARGRLERRNSDLLGKVDSHRKQLEQKEADYSHLSSQLQARDGQVKRCEDGKMKLQNNISYQMADIHRLKEQLAELRQEFIRQEDQLHEYKKNNTYLTRRLEYDSLQCGQQIKEMRLQHEESIKKLMDQIAREQKATQKLQSSKDTAVSPSNGDQAIPETAAEVEDKDTVKNEDPSEHVANGKEKIKPGGDAGMPEIEDNDPAKAEDTPTALKKPLISAPKSEGHQSVMNLPTEQPHAPNLAPGLPSDSDGNADIAKQIPPNPLQHLNFEENVETQKDHKIEPDQIKIPKSRVSDLQKIKQTFHVVPMKMRLRTRKASQQSNQLHTQRALRAKRKHSEVEEPLPGGGGKPPKNETGLLSSIKKFIKGSTPKEERENPTKRSRIDRDIDNNLITSTPQTGEKPNKQLSRVRRKSQMNGEAGSYEMTNQHVKQNGKLEDNPTTGSPPRTTLLGTIFSPVFNFFSPANKNGTSGSDSPGQAVEAEEIVKQLDMEQVDEITTSTATSTNGAAFPGQAVQVRAVNNGLGDTEEPGDRDLPPLTAPVSPDNGYSSAHAEATYEEDWEVFDPYYFIKHVPPLTEEQLNRKPALPLKTRSTPEFSLVLDLDETLVHCSLNELEDAALTFPVLFQDVIYQVYVRLRPFFREFLERMSQIYEIILFTASKKVYADKLLNILDPKKQLVRHRLFREHCVCVQGNYIKDLNILGRDLSKTIIIDNSPQAFAYQLSNGIPIESWFMDKNDNELLKLIPFLEKLVELNEDVRPHIRDRFRLHDLLPPD</sequence>
<comment type="subcellular location">
    <subcellularLocation>
        <location evidence="1">Membrane</location>
        <topology evidence="1">Single-pass type II membrane protein</topology>
    </subcellularLocation>
</comment>
<dbReference type="InterPro" id="IPR026139">
    <property type="entry name" value="GOLM1/CASC4"/>
</dbReference>
<feature type="region of interest" description="Disordered" evidence="14">
    <location>
        <begin position="371"/>
        <end position="502"/>
    </location>
</feature>
<evidence type="ECO:0000259" key="15">
    <source>
        <dbReference type="PROSITE" id="PS50969"/>
    </source>
</evidence>
<keyword evidence="7" id="KW-0735">Signal-anchor</keyword>
<proteinExistence type="inferred from homology"/>
<evidence type="ECO:0000256" key="3">
    <source>
        <dbReference type="ARBA" id="ARBA00016211"/>
    </source>
</evidence>
<keyword evidence="17" id="KW-1185">Reference proteome</keyword>
<feature type="region of interest" description="Disordered" evidence="14">
    <location>
        <begin position="579"/>
        <end position="606"/>
    </location>
</feature>
<dbReference type="Proteomes" id="UP000694553">
    <property type="component" value="Unassembled WGS sequence"/>
</dbReference>
<dbReference type="InterPro" id="IPR004274">
    <property type="entry name" value="FCP1_dom"/>
</dbReference>
<comment type="similarity">
    <text evidence="13">Belongs to the CTDSPL2 family.</text>
</comment>
<dbReference type="GO" id="GO:0004721">
    <property type="term" value="F:phosphoprotein phosphatase activity"/>
    <property type="evidence" value="ECO:0007669"/>
    <property type="project" value="UniProtKB-KW"/>
</dbReference>
<dbReference type="GO" id="GO:0005634">
    <property type="term" value="C:nucleus"/>
    <property type="evidence" value="ECO:0007669"/>
    <property type="project" value="UniProtKB-ARBA"/>
</dbReference>
<evidence type="ECO:0000256" key="1">
    <source>
        <dbReference type="ARBA" id="ARBA00004606"/>
    </source>
</evidence>
<evidence type="ECO:0000256" key="6">
    <source>
        <dbReference type="ARBA" id="ARBA00022912"/>
    </source>
</evidence>
<evidence type="ECO:0000256" key="8">
    <source>
        <dbReference type="ARBA" id="ARBA00022989"/>
    </source>
</evidence>
<keyword evidence="6" id="KW-0904">Protein phosphatase</keyword>
<evidence type="ECO:0000256" key="12">
    <source>
        <dbReference type="ARBA" id="ARBA00037324"/>
    </source>
</evidence>
<keyword evidence="4" id="KW-0812">Transmembrane</keyword>
<evidence type="ECO:0000256" key="10">
    <source>
        <dbReference type="ARBA" id="ARBA00023136"/>
    </source>
</evidence>
<keyword evidence="5" id="KW-0378">Hydrolase</keyword>
<evidence type="ECO:0000256" key="13">
    <source>
        <dbReference type="ARBA" id="ARBA00038355"/>
    </source>
</evidence>
<dbReference type="GO" id="GO:0016020">
    <property type="term" value="C:membrane"/>
    <property type="evidence" value="ECO:0007669"/>
    <property type="project" value="UniProtKB-SubCell"/>
</dbReference>
<dbReference type="PROSITE" id="PS50969">
    <property type="entry name" value="FCP1"/>
    <property type="match status" value="1"/>
</dbReference>
<comment type="similarity">
    <text evidence="2">Belongs to the GOLM family.</text>
</comment>
<dbReference type="SMART" id="SM00577">
    <property type="entry name" value="CPDc"/>
    <property type="match status" value="1"/>
</dbReference>
<dbReference type="InterPro" id="IPR023214">
    <property type="entry name" value="HAD_sf"/>
</dbReference>
<evidence type="ECO:0000256" key="4">
    <source>
        <dbReference type="ARBA" id="ARBA00022692"/>
    </source>
</evidence>
<dbReference type="InterPro" id="IPR036412">
    <property type="entry name" value="HAD-like_sf"/>
</dbReference>
<gene>
    <name evidence="16" type="primary">GOLM2</name>
</gene>
<dbReference type="Gene3D" id="3.40.50.1000">
    <property type="entry name" value="HAD superfamily/HAD-like"/>
    <property type="match status" value="1"/>
</dbReference>
<dbReference type="Pfam" id="PF03031">
    <property type="entry name" value="NIF"/>
    <property type="match status" value="1"/>
</dbReference>
<accession>A0A8U7MUK2</accession>
<dbReference type="AlphaFoldDB" id="A0A8C3DC84"/>
<feature type="domain" description="FCP1 homology" evidence="15">
    <location>
        <begin position="648"/>
        <end position="807"/>
    </location>
</feature>
<dbReference type="PANTHER" id="PTHR15896:SF7">
    <property type="entry name" value="PROTEIN GOLM2"/>
    <property type="match status" value="1"/>
</dbReference>
<accession>A0A8C3DC84</accession>
<feature type="compositionally biased region" description="Basic and acidic residues" evidence="14">
    <location>
        <begin position="224"/>
        <end position="245"/>
    </location>
</feature>
<feature type="region of interest" description="Disordered" evidence="14">
    <location>
        <begin position="191"/>
        <end position="320"/>
    </location>
</feature>
<keyword evidence="9" id="KW-0175">Coiled coil</keyword>
<keyword evidence="10" id="KW-0472">Membrane</keyword>
<dbReference type="PANTHER" id="PTHR15896">
    <property type="entry name" value="GOLGI PHOSPHOPROTEIN 2/GP73-RELATED"/>
    <property type="match status" value="1"/>
</dbReference>
<evidence type="ECO:0000256" key="11">
    <source>
        <dbReference type="ARBA" id="ARBA00030486"/>
    </source>
</evidence>
<name>A0A8C3DC84_CORMO</name>
<dbReference type="InterPro" id="IPR011948">
    <property type="entry name" value="Dullard_phosphatase"/>
</dbReference>
<evidence type="ECO:0000256" key="7">
    <source>
        <dbReference type="ARBA" id="ARBA00022968"/>
    </source>
</evidence>
<dbReference type="Ensembl" id="ENSCMUT00000003573.2">
    <property type="protein sequence ID" value="ENSCMUP00000003295.2"/>
    <property type="gene ID" value="ENSCMUG00000002237.2"/>
</dbReference>
<evidence type="ECO:0000256" key="2">
    <source>
        <dbReference type="ARBA" id="ARBA00007474"/>
    </source>
</evidence>